<organism evidence="1">
    <name type="scientific">Cucumis melo</name>
    <name type="common">Muskmelon</name>
    <dbReference type="NCBI Taxonomy" id="3656"/>
    <lineage>
        <taxon>Eukaryota</taxon>
        <taxon>Viridiplantae</taxon>
        <taxon>Streptophyta</taxon>
        <taxon>Embryophyta</taxon>
        <taxon>Tracheophyta</taxon>
        <taxon>Spermatophyta</taxon>
        <taxon>Magnoliopsida</taxon>
        <taxon>eudicotyledons</taxon>
        <taxon>Gunneridae</taxon>
        <taxon>Pentapetalae</taxon>
        <taxon>rosids</taxon>
        <taxon>fabids</taxon>
        <taxon>Cucurbitales</taxon>
        <taxon>Cucurbitaceae</taxon>
        <taxon>Benincaseae</taxon>
        <taxon>Cucumis</taxon>
    </lineage>
</organism>
<protein>
    <submittedName>
        <fullName evidence="1">Uncharacterized protein</fullName>
    </submittedName>
</protein>
<dbReference type="EnsemblPlants" id="MELO3C027756.2.1">
    <property type="protein sequence ID" value="MELO3C027756.2.1"/>
    <property type="gene ID" value="MELO3C027756.2"/>
</dbReference>
<dbReference type="AlphaFoldDB" id="A0A9I9E2L9"/>
<evidence type="ECO:0000313" key="1">
    <source>
        <dbReference type="EnsemblPlants" id="MELO3C027756.2.1"/>
    </source>
</evidence>
<accession>A0A9I9E2L9</accession>
<name>A0A9I9E2L9_CUCME</name>
<dbReference type="Gramene" id="MELO3C027756.2.1">
    <property type="protein sequence ID" value="MELO3C027756.2.1"/>
    <property type="gene ID" value="MELO3C027756.2"/>
</dbReference>
<proteinExistence type="predicted"/>
<sequence length="89" mass="10310">MPHRWTPHCWTPHRWTPPSTPHPTHFPSTAPVTATIGLYFASWKRKEILAKAKNLLLKCDFSVPKDLTIKGDKQNWNEMVKIKPFKSSC</sequence>
<reference evidence="1" key="1">
    <citation type="submission" date="2023-03" db="UniProtKB">
        <authorList>
            <consortium name="EnsemblPlants"/>
        </authorList>
    </citation>
    <scope>IDENTIFICATION</scope>
</reference>